<dbReference type="EMBL" id="CABPRW010000009">
    <property type="protein sequence ID" value="VVE36121.1"/>
    <property type="molecule type" value="Genomic_DNA"/>
</dbReference>
<evidence type="ECO:0000313" key="2">
    <source>
        <dbReference type="EMBL" id="VVE36121.1"/>
    </source>
</evidence>
<gene>
    <name evidence="2" type="primary">pipB2</name>
    <name evidence="2" type="ORF">PFI31113_03871</name>
</gene>
<protein>
    <submittedName>
        <fullName evidence="2">Secreted effector protein PipB2</fullName>
    </submittedName>
</protein>
<reference evidence="2 3" key="1">
    <citation type="submission" date="2019-08" db="EMBL/GenBank/DDBJ databases">
        <authorList>
            <person name="Peeters C."/>
        </authorList>
    </citation>
    <scope>NUCLEOTIDE SEQUENCE [LARGE SCALE GENOMIC DNA]</scope>
    <source>
        <strain evidence="2 3">LMG 31113</strain>
    </source>
</reference>
<dbReference type="PANTHER" id="PTHR14136:SF17">
    <property type="entry name" value="BTB_POZ DOMAIN-CONTAINING PROTEIN KCTD9"/>
    <property type="match status" value="1"/>
</dbReference>
<accession>A0A5E4XIC0</accession>
<organism evidence="2 3">
    <name type="scientific">Pandoraea fibrosis</name>
    <dbReference type="NCBI Taxonomy" id="1891094"/>
    <lineage>
        <taxon>Bacteria</taxon>
        <taxon>Pseudomonadati</taxon>
        <taxon>Pseudomonadota</taxon>
        <taxon>Betaproteobacteria</taxon>
        <taxon>Burkholderiales</taxon>
        <taxon>Burkholderiaceae</taxon>
        <taxon>Pandoraea</taxon>
    </lineage>
</organism>
<dbReference type="InterPro" id="IPR051082">
    <property type="entry name" value="Pentapeptide-BTB/POZ_domain"/>
</dbReference>
<dbReference type="PANTHER" id="PTHR14136">
    <property type="entry name" value="BTB_POZ DOMAIN-CONTAINING PROTEIN KCTD9"/>
    <property type="match status" value="1"/>
</dbReference>
<name>A0A5E4XIC0_9BURK</name>
<evidence type="ECO:0000313" key="3">
    <source>
        <dbReference type="Proteomes" id="UP000382577"/>
    </source>
</evidence>
<sequence>MLSVQNRAAGWEQTSTAVRDIEGSAVGRPPSSPSDIAARSAAPPEALRRAILRASEDERHTIAHQVAWLMHRLPPSSGVLGRYVSVEPLRAMADESPGQLRFDKGALKQAWVTRFSHLLDGERAADVVRDLVTWCRAEPCRAATAALWHWLPSTDEASGDVLACERLPMREWPVPVLSAALTLSDLRNTTLPDLWMPNADLRGVIAPGAQFCGGHFNNAWWCGASLPRAGFACSKHIGADFEGANLRFGNFRATDLSEARLVKVDLRDAVILHTVMCGADLSEARCGGVTFAKARLDAASFQQAKLHGAGFADGSAHGVKLIGAKAKRTRWTSMAMRKAQALGADLRGAEFRQCVLTEWDARGAKLNGAFFTSCDLRNARFCGASLKQLRMGPDCHLAGTQWQDARIRLDVTWLRGLTPPELEQVVHSWMTLPADQPTVRANVFMQLLVALSRKPGMLDMRRDAVPPLHRLPDSVRRSDWFGCLLAALSETGGLGEHDGVSELRAEWLVHTLNELTDVPLLRAQAQWVTPTLMRALHRDCGPVSQKAPWAIAGAMCQTLYWAGEGTGGVGPLRTQALRGAWFDALPAQVPVALSADGISAVDTSSVVLIRADGNVAARLPIQLMARLLGTNTGGEPKPGDMPFAHDTLPGWHWLGTRVVVRDAESPDDYLPGTMAQLSGLLREFGFLSALWPVERRLDGFVRLVGRWCGKDGEHRANVACHGTWGPSHADDRATIATVGNLAPEDVTRASLSPADRLDALVSTARAPGRVQLRRAGHIDIEDVFRDAPLVMPDGQAPLSASMSRRVRLISLVAGMSWLATQPPWQRPWSTARDESSALRGATSSPDSHRIYRHYALALLNETMNGEAAWRHLPEAIALRMCLSSESSSTQALAERLVNWLRCPEIRYQPGLAQACRHTLPWFWAIRLPLRAETIRQTMRARGGPAGQSSDGVSGD</sequence>
<dbReference type="OrthoDB" id="12147at2"/>
<dbReference type="Proteomes" id="UP000382577">
    <property type="component" value="Unassembled WGS sequence"/>
</dbReference>
<dbReference type="Gene3D" id="2.160.20.80">
    <property type="entry name" value="E3 ubiquitin-protein ligase SopA"/>
    <property type="match status" value="2"/>
</dbReference>
<evidence type="ECO:0000256" key="1">
    <source>
        <dbReference type="SAM" id="MobiDB-lite"/>
    </source>
</evidence>
<proteinExistence type="predicted"/>
<dbReference type="Pfam" id="PF00805">
    <property type="entry name" value="Pentapeptide"/>
    <property type="match status" value="3"/>
</dbReference>
<dbReference type="InterPro" id="IPR001646">
    <property type="entry name" value="5peptide_repeat"/>
</dbReference>
<dbReference type="AlphaFoldDB" id="A0A5E4XIC0"/>
<feature type="region of interest" description="Disordered" evidence="1">
    <location>
        <begin position="22"/>
        <end position="41"/>
    </location>
</feature>
<dbReference type="SUPFAM" id="SSF141571">
    <property type="entry name" value="Pentapeptide repeat-like"/>
    <property type="match status" value="1"/>
</dbReference>